<dbReference type="Gene3D" id="3.20.20.120">
    <property type="entry name" value="Enolase-like C-terminal domain"/>
    <property type="match status" value="1"/>
</dbReference>
<accession>A0A914RK51</accession>
<dbReference type="EC" id="4.2.1.11" evidence="3"/>
<comment type="pathway">
    <text evidence="1">Carbohydrate degradation; glycolysis; pyruvate from D-glyceraldehyde 3-phosphate: step 4/5.</text>
</comment>
<dbReference type="Proteomes" id="UP000887564">
    <property type="component" value="Unplaced"/>
</dbReference>
<comment type="similarity">
    <text evidence="2">Belongs to the enolase family.</text>
</comment>
<evidence type="ECO:0000256" key="4">
    <source>
        <dbReference type="ARBA" id="ARBA00023152"/>
    </source>
</evidence>
<evidence type="ECO:0000256" key="1">
    <source>
        <dbReference type="ARBA" id="ARBA00005031"/>
    </source>
</evidence>
<feature type="domain" description="Enolase C-terminal TIM barrel" evidence="6">
    <location>
        <begin position="1"/>
        <end position="34"/>
    </location>
</feature>
<dbReference type="WBParaSite" id="PEQ_0000666601-mRNA-1">
    <property type="protein sequence ID" value="PEQ_0000666601-mRNA-1"/>
    <property type="gene ID" value="PEQ_0000666601"/>
</dbReference>
<name>A0A914RK51_PAREQ</name>
<sequence>MISHRSGETEDRFVADFVAVLATGSRQALHFVQSDCANTMNCCVQRKNLVRMLHSRERSPVIRRRRRDVALSATVPVPDGV</sequence>
<evidence type="ECO:0000313" key="7">
    <source>
        <dbReference type="Proteomes" id="UP000887564"/>
    </source>
</evidence>
<organism evidence="7 8">
    <name type="scientific">Parascaris equorum</name>
    <name type="common">Equine roundworm</name>
    <dbReference type="NCBI Taxonomy" id="6256"/>
    <lineage>
        <taxon>Eukaryota</taxon>
        <taxon>Metazoa</taxon>
        <taxon>Ecdysozoa</taxon>
        <taxon>Nematoda</taxon>
        <taxon>Chromadorea</taxon>
        <taxon>Rhabditida</taxon>
        <taxon>Spirurina</taxon>
        <taxon>Ascaridomorpha</taxon>
        <taxon>Ascaridoidea</taxon>
        <taxon>Ascarididae</taxon>
        <taxon>Parascaris</taxon>
    </lineage>
</organism>
<dbReference type="GO" id="GO:0006096">
    <property type="term" value="P:glycolytic process"/>
    <property type="evidence" value="ECO:0007669"/>
    <property type="project" value="UniProtKB-KW"/>
</dbReference>
<proteinExistence type="inferred from homology"/>
<dbReference type="AlphaFoldDB" id="A0A914RK51"/>
<dbReference type="InterPro" id="IPR020810">
    <property type="entry name" value="Enolase_C"/>
</dbReference>
<evidence type="ECO:0000256" key="3">
    <source>
        <dbReference type="ARBA" id="ARBA00012058"/>
    </source>
</evidence>
<evidence type="ECO:0000313" key="8">
    <source>
        <dbReference type="WBParaSite" id="PEQ_0000666601-mRNA-1"/>
    </source>
</evidence>
<dbReference type="Pfam" id="PF00113">
    <property type="entry name" value="Enolase_C"/>
    <property type="match status" value="1"/>
</dbReference>
<evidence type="ECO:0000256" key="5">
    <source>
        <dbReference type="ARBA" id="ARBA00023239"/>
    </source>
</evidence>
<keyword evidence="7" id="KW-1185">Reference proteome</keyword>
<dbReference type="GO" id="GO:0004634">
    <property type="term" value="F:phosphopyruvate hydratase activity"/>
    <property type="evidence" value="ECO:0007669"/>
    <property type="project" value="UniProtKB-EC"/>
</dbReference>
<keyword evidence="4" id="KW-0324">Glycolysis</keyword>
<evidence type="ECO:0000259" key="6">
    <source>
        <dbReference type="Pfam" id="PF00113"/>
    </source>
</evidence>
<reference evidence="8" key="1">
    <citation type="submission" date="2022-11" db="UniProtKB">
        <authorList>
            <consortium name="WormBaseParasite"/>
        </authorList>
    </citation>
    <scope>IDENTIFICATION</scope>
</reference>
<evidence type="ECO:0000256" key="2">
    <source>
        <dbReference type="ARBA" id="ARBA00009604"/>
    </source>
</evidence>
<dbReference type="InterPro" id="IPR036849">
    <property type="entry name" value="Enolase-like_C_sf"/>
</dbReference>
<keyword evidence="5" id="KW-0456">Lyase</keyword>
<protein>
    <recommendedName>
        <fullName evidence="3">phosphopyruvate hydratase</fullName>
        <ecNumber evidence="3">4.2.1.11</ecNumber>
    </recommendedName>
</protein>